<dbReference type="STRING" id="1670800.BSQ44_12210"/>
<evidence type="ECO:0000256" key="1">
    <source>
        <dbReference type="ARBA" id="ARBA00004141"/>
    </source>
</evidence>
<accession>A0A1L3SYU4</accession>
<feature type="transmembrane region" description="Helical" evidence="5">
    <location>
        <begin position="94"/>
        <end position="110"/>
    </location>
</feature>
<evidence type="ECO:0000256" key="2">
    <source>
        <dbReference type="ARBA" id="ARBA00022692"/>
    </source>
</evidence>
<feature type="transmembrane region" description="Helical" evidence="5">
    <location>
        <begin position="256"/>
        <end position="275"/>
    </location>
</feature>
<feature type="transmembrane region" description="Helical" evidence="5">
    <location>
        <begin position="56"/>
        <end position="74"/>
    </location>
</feature>
<dbReference type="AlphaFoldDB" id="A0A1L3SYU4"/>
<keyword evidence="2 5" id="KW-0812">Transmembrane</keyword>
<organism evidence="6 7">
    <name type="scientific">Aquibium oceanicum</name>
    <dbReference type="NCBI Taxonomy" id="1670800"/>
    <lineage>
        <taxon>Bacteria</taxon>
        <taxon>Pseudomonadati</taxon>
        <taxon>Pseudomonadota</taxon>
        <taxon>Alphaproteobacteria</taxon>
        <taxon>Hyphomicrobiales</taxon>
        <taxon>Phyllobacteriaceae</taxon>
        <taxon>Aquibium</taxon>
    </lineage>
</organism>
<dbReference type="Proteomes" id="UP000182840">
    <property type="component" value="Chromosome"/>
</dbReference>
<dbReference type="KEGG" id="meso:BSQ44_12210"/>
<keyword evidence="7" id="KW-1185">Reference proteome</keyword>
<dbReference type="EMBL" id="CP018171">
    <property type="protein sequence ID" value="APH74568.1"/>
    <property type="molecule type" value="Genomic_DNA"/>
</dbReference>
<gene>
    <name evidence="6" type="ORF">BSQ44_12210</name>
</gene>
<dbReference type="GO" id="GO:0005886">
    <property type="term" value="C:plasma membrane"/>
    <property type="evidence" value="ECO:0007669"/>
    <property type="project" value="UniProtKB-SubCell"/>
</dbReference>
<evidence type="ECO:0000256" key="3">
    <source>
        <dbReference type="ARBA" id="ARBA00022989"/>
    </source>
</evidence>
<evidence type="ECO:0000256" key="4">
    <source>
        <dbReference type="ARBA" id="ARBA00023136"/>
    </source>
</evidence>
<dbReference type="InterPro" id="IPR002781">
    <property type="entry name" value="TM_pro_TauE-like"/>
</dbReference>
<keyword evidence="3 5" id="KW-1133">Transmembrane helix</keyword>
<proteinExistence type="inferred from homology"/>
<reference evidence="7" key="1">
    <citation type="submission" date="2016-11" db="EMBL/GenBank/DDBJ databases">
        <title>Mesorhizobium oceanicum sp. nov., isolated from deep seawater in South China Sea.</title>
        <authorList>
            <person name="Fu G.-Y."/>
        </authorList>
    </citation>
    <scope>NUCLEOTIDE SEQUENCE [LARGE SCALE GENOMIC DNA]</scope>
    <source>
        <strain evidence="7">B7</strain>
    </source>
</reference>
<evidence type="ECO:0000256" key="5">
    <source>
        <dbReference type="RuleBase" id="RU363041"/>
    </source>
</evidence>
<evidence type="ECO:0000313" key="6">
    <source>
        <dbReference type="EMBL" id="APH74568.1"/>
    </source>
</evidence>
<protein>
    <recommendedName>
        <fullName evidence="5">Probable membrane transporter protein</fullName>
    </recommendedName>
</protein>
<feature type="transmembrane region" description="Helical" evidence="5">
    <location>
        <begin position="117"/>
        <end position="134"/>
    </location>
</feature>
<feature type="transmembrane region" description="Helical" evidence="5">
    <location>
        <begin position="12"/>
        <end position="44"/>
    </location>
</feature>
<dbReference type="PANTHER" id="PTHR43483:SF3">
    <property type="entry name" value="MEMBRANE TRANSPORTER PROTEIN HI_0806-RELATED"/>
    <property type="match status" value="1"/>
</dbReference>
<sequence length="276" mass="28928">MPTDMPLTEILIFAAGVAAAGVVSGLLAGIFGIGGGAVLVPVFYQAMGPLGIDEAVRMHVAVGSSLALIVPTSLRSFQGHHARGAVDMELLRSFLVPVPAGVVVATLIAASISSEGLRLIFALIALAVGLRLAFNRESWRLGNTIPGNPWRAVIGFLIGLFSTLMGIGGGVMNNTFMSLYGRQMHQAVATSSGVGVLIAIPGTIGYVWAGWGDPLLPVASTGYVNWIAVGLIFPITVLVTPFGVRIAHAMKRRHLEIAFGSFLLFVSARFFLSLYG</sequence>
<evidence type="ECO:0000313" key="7">
    <source>
        <dbReference type="Proteomes" id="UP000182840"/>
    </source>
</evidence>
<dbReference type="PANTHER" id="PTHR43483">
    <property type="entry name" value="MEMBRANE TRANSPORTER PROTEIN HI_0806-RELATED"/>
    <property type="match status" value="1"/>
</dbReference>
<comment type="subcellular location">
    <subcellularLocation>
        <location evidence="5">Cell membrane</location>
        <topology evidence="5">Multi-pass membrane protein</topology>
    </subcellularLocation>
    <subcellularLocation>
        <location evidence="1">Membrane</location>
        <topology evidence="1">Multi-pass membrane protein</topology>
    </subcellularLocation>
</comment>
<feature type="transmembrane region" description="Helical" evidence="5">
    <location>
        <begin position="223"/>
        <end position="244"/>
    </location>
</feature>
<feature type="transmembrane region" description="Helical" evidence="5">
    <location>
        <begin position="188"/>
        <end position="211"/>
    </location>
</feature>
<name>A0A1L3SYU4_9HYPH</name>
<feature type="transmembrane region" description="Helical" evidence="5">
    <location>
        <begin position="154"/>
        <end position="176"/>
    </location>
</feature>
<keyword evidence="5" id="KW-1003">Cell membrane</keyword>
<dbReference type="Pfam" id="PF01925">
    <property type="entry name" value="TauE"/>
    <property type="match status" value="1"/>
</dbReference>
<keyword evidence="4 5" id="KW-0472">Membrane</keyword>
<comment type="similarity">
    <text evidence="5">Belongs to the 4-toluene sulfonate uptake permease (TSUP) (TC 2.A.102) family.</text>
</comment>